<dbReference type="GeneID" id="73802657"/>
<protein>
    <submittedName>
        <fullName evidence="3">PASTA domain protein</fullName>
    </submittedName>
</protein>
<dbReference type="CDD" id="cd06577">
    <property type="entry name" value="PASTA_pknB"/>
    <property type="match status" value="3"/>
</dbReference>
<dbReference type="AlphaFoldDB" id="B0MY53"/>
<comment type="caution">
    <text evidence="3">The sequence shown here is derived from an EMBL/GenBank/DDBJ whole genome shotgun (WGS) entry which is preliminary data.</text>
</comment>
<keyword evidence="1" id="KW-0812">Transmembrane</keyword>
<name>B0MY53_9BACT</name>
<evidence type="ECO:0000313" key="3">
    <source>
        <dbReference type="EMBL" id="EDS02642.1"/>
    </source>
</evidence>
<evidence type="ECO:0000313" key="4">
    <source>
        <dbReference type="Proteomes" id="UP000005819"/>
    </source>
</evidence>
<feature type="transmembrane region" description="Helical" evidence="1">
    <location>
        <begin position="20"/>
        <end position="41"/>
    </location>
</feature>
<evidence type="ECO:0000259" key="2">
    <source>
        <dbReference type="PROSITE" id="PS51178"/>
    </source>
</evidence>
<feature type="domain" description="PASTA" evidence="2">
    <location>
        <begin position="45"/>
        <end position="112"/>
    </location>
</feature>
<dbReference type="RefSeq" id="WP_004328218.1">
    <property type="nucleotide sequence ID" value="NZ_DS499577.1"/>
</dbReference>
<keyword evidence="4" id="KW-1185">Reference proteome</keyword>
<reference evidence="3" key="1">
    <citation type="submission" date="2007-10" db="EMBL/GenBank/DDBJ databases">
        <authorList>
            <person name="Fulton L."/>
            <person name="Clifton S."/>
            <person name="Fulton B."/>
            <person name="Xu J."/>
            <person name="Minx P."/>
            <person name="Pepin K.H."/>
            <person name="Johnson M."/>
            <person name="Thiruvilangam P."/>
            <person name="Bhonagiri V."/>
            <person name="Nash W.E."/>
            <person name="Mardis E.R."/>
            <person name="Wilson R.K."/>
        </authorList>
    </citation>
    <scope>NUCLEOTIDE SEQUENCE [LARGE SCALE GENOMIC DNA]</scope>
    <source>
        <strain evidence="3">DSM 17216</strain>
    </source>
</reference>
<evidence type="ECO:0000256" key="1">
    <source>
        <dbReference type="SAM" id="Phobius"/>
    </source>
</evidence>
<dbReference type="Proteomes" id="UP000005819">
    <property type="component" value="Unassembled WGS sequence"/>
</dbReference>
<proteinExistence type="predicted"/>
<reference evidence="3" key="2">
    <citation type="submission" date="2013-09" db="EMBL/GenBank/DDBJ databases">
        <title>Draft genome sequence of Alistipes putredinis (DSM 17216).</title>
        <authorList>
            <person name="Sudarsanam P."/>
            <person name="Ley R."/>
            <person name="Guruge J."/>
            <person name="Turnbaugh P.J."/>
            <person name="Mahowald M."/>
            <person name="Liep D."/>
            <person name="Gordon J."/>
        </authorList>
    </citation>
    <scope>NUCLEOTIDE SEQUENCE</scope>
    <source>
        <strain evidence="3">DSM 17216</strain>
    </source>
</reference>
<keyword evidence="1" id="KW-0472">Membrane</keyword>
<dbReference type="SMART" id="SM00740">
    <property type="entry name" value="PASTA"/>
    <property type="match status" value="3"/>
</dbReference>
<dbReference type="HOGENOM" id="CLU_061566_2_1_10"/>
<dbReference type="PROSITE" id="PS51178">
    <property type="entry name" value="PASTA"/>
    <property type="match status" value="1"/>
</dbReference>
<dbReference type="EMBL" id="ABFK02000020">
    <property type="protein sequence ID" value="EDS02642.1"/>
    <property type="molecule type" value="Genomic_DNA"/>
</dbReference>
<dbReference type="Pfam" id="PF03793">
    <property type="entry name" value="PASTA"/>
    <property type="match status" value="1"/>
</dbReference>
<gene>
    <name evidence="3" type="ORF">ALIPUT_02172</name>
</gene>
<sequence>MLEQLKKYWAKVGEHPFLKHLFIIVCVLLVLGVATHLLLLLGTRHSAHRTVPDLTGIPLEEALGEARRQGLEIIVNDSLYVPAYDGGVVLDQLPEKGVGVKPGRKVYVTINSYRQKMVTVPYVAGRSLRQAKNMLEVAGLGIEQIVYRPDLATNYVLEEYADGKRVSEKSRVQLEAGSGVTLYVGESGSVSTLVPKTVGLHLQQAKSRLWELGLNIGKISFDEGINLLNQREARVYLQTPSAGSRARLGAKVDLKLTLDAAKVTAQSAAADKEMIKAAEELRRLDAETADSLARVRLDSLANRPVEAEPVIDDGLFPDEETAEDEFFQ</sequence>
<dbReference type="InterPro" id="IPR005543">
    <property type="entry name" value="PASTA_dom"/>
</dbReference>
<accession>B0MY53</accession>
<dbReference type="SUPFAM" id="SSF54184">
    <property type="entry name" value="Penicillin-binding protein 2x (pbp-2x), c-terminal domain"/>
    <property type="match status" value="1"/>
</dbReference>
<keyword evidence="1" id="KW-1133">Transmembrane helix</keyword>
<organism evidence="3 4">
    <name type="scientific">Alistipes putredinis DSM 17216</name>
    <dbReference type="NCBI Taxonomy" id="445970"/>
    <lineage>
        <taxon>Bacteria</taxon>
        <taxon>Pseudomonadati</taxon>
        <taxon>Bacteroidota</taxon>
        <taxon>Bacteroidia</taxon>
        <taxon>Bacteroidales</taxon>
        <taxon>Rikenellaceae</taxon>
        <taxon>Alistipes</taxon>
    </lineage>
</organism>
<dbReference type="eggNOG" id="COG2815">
    <property type="taxonomic scope" value="Bacteria"/>
</dbReference>
<dbReference type="Gene3D" id="3.30.10.20">
    <property type="match status" value="3"/>
</dbReference>